<name>A0A1D3LVR8_PLABE</name>
<keyword evidence="4" id="KW-0547">Nucleotide-binding</keyword>
<feature type="compositionally biased region" description="Basic residues" evidence="9">
    <location>
        <begin position="11"/>
        <end position="21"/>
    </location>
</feature>
<dbReference type="GO" id="GO:0106310">
    <property type="term" value="F:protein serine kinase activity"/>
    <property type="evidence" value="ECO:0007669"/>
    <property type="project" value="RHEA"/>
</dbReference>
<dbReference type="InterPro" id="IPR011009">
    <property type="entry name" value="Kinase-like_dom_sf"/>
</dbReference>
<dbReference type="PANTHER" id="PTHR43671:SF98">
    <property type="entry name" value="SERINE_THREONINE-PROTEIN KINASE NEK11"/>
    <property type="match status" value="1"/>
</dbReference>
<protein>
    <recommendedName>
        <fullName evidence="1">non-specific serine/threonine protein kinase</fullName>
        <ecNumber evidence="1">2.7.11.1</ecNumber>
    </recommendedName>
</protein>
<feature type="region of interest" description="Disordered" evidence="9">
    <location>
        <begin position="762"/>
        <end position="793"/>
    </location>
</feature>
<evidence type="ECO:0000256" key="2">
    <source>
        <dbReference type="ARBA" id="ARBA00022527"/>
    </source>
</evidence>
<evidence type="ECO:0000313" key="12">
    <source>
        <dbReference type="EMBL" id="SCM17832.1"/>
    </source>
</evidence>
<comment type="catalytic activity">
    <reaction evidence="8">
        <text>L-seryl-[protein] + ATP = O-phospho-L-seryl-[protein] + ADP + H(+)</text>
        <dbReference type="Rhea" id="RHEA:17989"/>
        <dbReference type="Rhea" id="RHEA-COMP:9863"/>
        <dbReference type="Rhea" id="RHEA-COMP:11604"/>
        <dbReference type="ChEBI" id="CHEBI:15378"/>
        <dbReference type="ChEBI" id="CHEBI:29999"/>
        <dbReference type="ChEBI" id="CHEBI:30616"/>
        <dbReference type="ChEBI" id="CHEBI:83421"/>
        <dbReference type="ChEBI" id="CHEBI:456216"/>
        <dbReference type="EC" id="2.7.11.1"/>
    </reaction>
</comment>
<dbReference type="EMBL" id="LT608274">
    <property type="protein sequence ID" value="SCM17832.1"/>
    <property type="molecule type" value="Genomic_DNA"/>
</dbReference>
<dbReference type="PANTHER" id="PTHR43671">
    <property type="entry name" value="SERINE/THREONINE-PROTEIN KINASE NEK"/>
    <property type="match status" value="1"/>
</dbReference>
<accession>A0A1D3LVR8</accession>
<dbReference type="Gene3D" id="3.10.110.10">
    <property type="entry name" value="Ubiquitin Conjugating Enzyme"/>
    <property type="match status" value="1"/>
</dbReference>
<dbReference type="GO" id="GO:0004674">
    <property type="term" value="F:protein serine/threonine kinase activity"/>
    <property type="evidence" value="ECO:0007669"/>
    <property type="project" value="UniProtKB-KW"/>
</dbReference>
<evidence type="ECO:0000259" key="11">
    <source>
        <dbReference type="PROSITE" id="PS50908"/>
    </source>
</evidence>
<dbReference type="EC" id="2.7.11.1" evidence="1"/>
<evidence type="ECO:0000313" key="13">
    <source>
        <dbReference type="Proteomes" id="UP000219974"/>
    </source>
</evidence>
<reference evidence="12 13" key="1">
    <citation type="submission" date="2016-08" db="EMBL/GenBank/DDBJ databases">
        <authorList>
            <consortium name="Pathogen Informatics"/>
        </authorList>
    </citation>
    <scope>NUCLEOTIDE SEQUENCE [LARGE SCALE GENOMIC DNA]</scope>
    <source>
        <strain evidence="12 13">SP11 RLL</strain>
    </source>
</reference>
<keyword evidence="2" id="KW-0723">Serine/threonine-protein kinase</keyword>
<feature type="domain" description="Protein kinase" evidence="10">
    <location>
        <begin position="685"/>
        <end position="1073"/>
    </location>
</feature>
<evidence type="ECO:0000256" key="6">
    <source>
        <dbReference type="ARBA" id="ARBA00022840"/>
    </source>
</evidence>
<feature type="compositionally biased region" description="Low complexity" evidence="9">
    <location>
        <begin position="236"/>
        <end position="246"/>
    </location>
</feature>
<dbReference type="PROSITE" id="PS50908">
    <property type="entry name" value="RWD"/>
    <property type="match status" value="1"/>
</dbReference>
<feature type="non-terminal residue" evidence="12">
    <location>
        <position position="1369"/>
    </location>
</feature>
<feature type="region of interest" description="Disordered" evidence="9">
    <location>
        <begin position="289"/>
        <end position="311"/>
    </location>
</feature>
<evidence type="ECO:0000256" key="5">
    <source>
        <dbReference type="ARBA" id="ARBA00022777"/>
    </source>
</evidence>
<dbReference type="GO" id="GO:0005524">
    <property type="term" value="F:ATP binding"/>
    <property type="evidence" value="ECO:0007669"/>
    <property type="project" value="UniProtKB-KW"/>
</dbReference>
<evidence type="ECO:0000256" key="7">
    <source>
        <dbReference type="ARBA" id="ARBA00047899"/>
    </source>
</evidence>
<dbReference type="InterPro" id="IPR050660">
    <property type="entry name" value="NEK_Ser/Thr_kinase"/>
</dbReference>
<evidence type="ECO:0000256" key="3">
    <source>
        <dbReference type="ARBA" id="ARBA00022679"/>
    </source>
</evidence>
<gene>
    <name evidence="12" type="ORF">PBSP11RLL_000231700</name>
</gene>
<dbReference type="SUPFAM" id="SSF56112">
    <property type="entry name" value="Protein kinase-like (PK-like)"/>
    <property type="match status" value="1"/>
</dbReference>
<feature type="region of interest" description="Disordered" evidence="9">
    <location>
        <begin position="1"/>
        <end position="31"/>
    </location>
</feature>
<feature type="region of interest" description="Disordered" evidence="9">
    <location>
        <begin position="229"/>
        <end position="254"/>
    </location>
</feature>
<evidence type="ECO:0000256" key="9">
    <source>
        <dbReference type="SAM" id="MobiDB-lite"/>
    </source>
</evidence>
<evidence type="ECO:0000256" key="8">
    <source>
        <dbReference type="ARBA" id="ARBA00048679"/>
    </source>
</evidence>
<feature type="compositionally biased region" description="Low complexity" evidence="9">
    <location>
        <begin position="773"/>
        <end position="783"/>
    </location>
</feature>
<keyword evidence="6" id="KW-0067">ATP-binding</keyword>
<dbReference type="InterPro" id="IPR000719">
    <property type="entry name" value="Prot_kinase_dom"/>
</dbReference>
<dbReference type="VEuPathDB" id="PlasmoDB:PBANKA_1016200"/>
<keyword evidence="3 12" id="KW-0808">Transferase</keyword>
<evidence type="ECO:0000256" key="1">
    <source>
        <dbReference type="ARBA" id="ARBA00012513"/>
    </source>
</evidence>
<dbReference type="Pfam" id="PF05773">
    <property type="entry name" value="RWD"/>
    <property type="match status" value="1"/>
</dbReference>
<keyword evidence="5 12" id="KW-0418">Kinase</keyword>
<sequence length="1369" mass="163187">MEYLNVLEKGKNKKKKKKSRSSYKNNEKKNKDKNTICEKEFEQSYKEQIEEIVALNHIYFPIYVENPGHIKKYDIPKDLMSSDIFLKNSKELQSVVVIDMNDEIDTDRCFKFCIFFNFDNDFPNYKVTFCYDNKYPYSFPNINICINRILGEQEINFIILSIKKICAKNYGRIMLFDVCIFLNEHINKVYNDGFKNLWEEMKHREYDIDKEGKKKGNYNYEKKEKSCENHIDNNENKNNSENGSNNYDEEEIFETSDEWDRTGIVKENMNMSGNEDEITKSIKNNNINKKYPINKYNNNNNNNNNDNKNYLEQDENRNNALYGSYEYFINMSDVNNLSGFSFINSCTLNKNIKISKKKKNKEKVNNIVTVEDELIQKYDLEIFEKKRMVKCEYNNIKNFNIIKKIPICYYKNMLIAKHIIDTNIYIIHTYTILNEIQFLAFYLNHILFCNRGFNLFSNILNGETENQKKNQQRKKCKKNEKMFRGFLYDLGIIRNVASNEEEENSNAETIDNIYNVGRNDLFNKNLRNTKTQNNQFNNNENKNEPKGPPEILYTEIHTKGYDNLYNYNKNKKKNNKIIDYSCVNYFCSEYQFYANKMCVVNRQNEKTLYSILKKLNISRLKEIINHYKMVQKMNLKKIITELAKLSKIQHKYLFRYHISWLEKEYVQLNGKITQQTNVPKIIDFMADFVLAAVGEFSDVCEKENAFTSHKKCISNKTEENCGEKKNINIESVVNDKSSCGNISSTNIKDKSKKEQQNKNMLILRENRERNETDTTNNNNSNNGDNKKGSSSEYINPEINNLDKIKYIEDLISKKDKNIYKVLYVQCEYCKGQLLEKEIENNLFQNNKYLIWNIFRQILEAINYLHKEKIYIKNLNTKNMYIDNDEYGSHIKIINYSVSNIIDYIYFYYYSYIENPDYFNNIFCEFRKYSYDNFSFESLFNYMKKIKNENTVLNDSSNNISKKSIDCEKSEKNDFYIHSYNQYFYNFLNKKNPNFEELDIFSLGLILYELWHPPFKTIEDKFHNIKNMIEKRQFSDQFIKNINNDALKVLKFILINTINYENHETIRSLEYPQILSLNMNTYKKDRQGKGISKTKSLRKHILSQPNYFIDNKNDSKKEGKLKDNLNLIDNLYSIQNYGDIFDNKNNIDMPNGKEIIEKSYNLSYKMEKNKNGNIIGNGENIEKITAEKLLHSPLIPMVIQRDLFKYFLEKLKNNSSIECNNVINSLLYNTNNCNNKNSNMINHIFSKKYAFETNKNSHIYTNTRAYEYDIINSYIFEYFNDSLSKKFCTYNQPLVFQRIIKKENPNFDHIIKKIELKNGKKSYIYTKKQGKYGNKITYNNCEKNKIKKKIYDSFDSISKKKKKKKNKYIS</sequence>
<dbReference type="Gene3D" id="1.10.510.10">
    <property type="entry name" value="Transferase(Phosphotransferase) domain 1"/>
    <property type="match status" value="1"/>
</dbReference>
<evidence type="ECO:0000259" key="10">
    <source>
        <dbReference type="PROSITE" id="PS50011"/>
    </source>
</evidence>
<dbReference type="SMART" id="SM00220">
    <property type="entry name" value="S_TKc"/>
    <property type="match status" value="1"/>
</dbReference>
<organism evidence="12 13">
    <name type="scientific">Plasmodium berghei</name>
    <dbReference type="NCBI Taxonomy" id="5821"/>
    <lineage>
        <taxon>Eukaryota</taxon>
        <taxon>Sar</taxon>
        <taxon>Alveolata</taxon>
        <taxon>Apicomplexa</taxon>
        <taxon>Aconoidasida</taxon>
        <taxon>Haemosporida</taxon>
        <taxon>Plasmodiidae</taxon>
        <taxon>Plasmodium</taxon>
        <taxon>Plasmodium (Vinckeia)</taxon>
    </lineage>
</organism>
<feature type="domain" description="RWD" evidence="11">
    <location>
        <begin position="90"/>
        <end position="189"/>
    </location>
</feature>
<dbReference type="Proteomes" id="UP000219974">
    <property type="component" value="Chromosome 10"/>
</dbReference>
<dbReference type="SUPFAM" id="SSF54495">
    <property type="entry name" value="UBC-like"/>
    <property type="match status" value="1"/>
</dbReference>
<dbReference type="InterPro" id="IPR016135">
    <property type="entry name" value="UBQ-conjugating_enzyme/RWD"/>
</dbReference>
<proteinExistence type="predicted"/>
<dbReference type="PROSITE" id="PS50011">
    <property type="entry name" value="PROTEIN_KINASE_DOM"/>
    <property type="match status" value="1"/>
</dbReference>
<feature type="compositionally biased region" description="Low complexity" evidence="9">
    <location>
        <begin position="289"/>
        <end position="308"/>
    </location>
</feature>
<dbReference type="InterPro" id="IPR006575">
    <property type="entry name" value="RWD_dom"/>
</dbReference>
<comment type="catalytic activity">
    <reaction evidence="7">
        <text>L-threonyl-[protein] + ATP = O-phospho-L-threonyl-[protein] + ADP + H(+)</text>
        <dbReference type="Rhea" id="RHEA:46608"/>
        <dbReference type="Rhea" id="RHEA-COMP:11060"/>
        <dbReference type="Rhea" id="RHEA-COMP:11605"/>
        <dbReference type="ChEBI" id="CHEBI:15378"/>
        <dbReference type="ChEBI" id="CHEBI:30013"/>
        <dbReference type="ChEBI" id="CHEBI:30616"/>
        <dbReference type="ChEBI" id="CHEBI:61977"/>
        <dbReference type="ChEBI" id="CHEBI:456216"/>
        <dbReference type="EC" id="2.7.11.1"/>
    </reaction>
</comment>
<evidence type="ECO:0000256" key="4">
    <source>
        <dbReference type="ARBA" id="ARBA00022741"/>
    </source>
</evidence>